<protein>
    <submittedName>
        <fullName evidence="1">Uncharacterized protein</fullName>
    </submittedName>
</protein>
<evidence type="ECO:0000313" key="1">
    <source>
        <dbReference type="EMBL" id="RRT39419.1"/>
    </source>
</evidence>
<organism evidence="1 2">
    <name type="scientific">Ensete ventricosum</name>
    <name type="common">Abyssinian banana</name>
    <name type="synonym">Musa ensete</name>
    <dbReference type="NCBI Taxonomy" id="4639"/>
    <lineage>
        <taxon>Eukaryota</taxon>
        <taxon>Viridiplantae</taxon>
        <taxon>Streptophyta</taxon>
        <taxon>Embryophyta</taxon>
        <taxon>Tracheophyta</taxon>
        <taxon>Spermatophyta</taxon>
        <taxon>Magnoliopsida</taxon>
        <taxon>Liliopsida</taxon>
        <taxon>Zingiberales</taxon>
        <taxon>Musaceae</taxon>
        <taxon>Ensete</taxon>
    </lineage>
</organism>
<evidence type="ECO:0000313" key="2">
    <source>
        <dbReference type="Proteomes" id="UP000287651"/>
    </source>
</evidence>
<accession>A0A426XIU8</accession>
<reference evidence="1 2" key="1">
    <citation type="journal article" date="2014" name="Agronomy (Basel)">
        <title>A Draft Genome Sequence for Ensete ventricosum, the Drought-Tolerant Tree Against Hunger.</title>
        <authorList>
            <person name="Harrison J."/>
            <person name="Moore K.A."/>
            <person name="Paszkiewicz K."/>
            <person name="Jones T."/>
            <person name="Grant M."/>
            <person name="Ambacheew D."/>
            <person name="Muzemil S."/>
            <person name="Studholme D.J."/>
        </authorList>
    </citation>
    <scope>NUCLEOTIDE SEQUENCE [LARGE SCALE GENOMIC DNA]</scope>
</reference>
<dbReference type="Proteomes" id="UP000287651">
    <property type="component" value="Unassembled WGS sequence"/>
</dbReference>
<sequence>MSEGDARKKAEEEFLANLVAMEDGIREEVWSTGGIIYQRRQAWAPGCDHGARYLEEQDASLVFVHGGLDFTHKRRRCQRDKQKQRHAAIRGAIMTSCHSLVAPAPDTLSAAETATVEPNLVAATRALTLEDDIASSP</sequence>
<dbReference type="EMBL" id="AMZH03020205">
    <property type="protein sequence ID" value="RRT39419.1"/>
    <property type="molecule type" value="Genomic_DNA"/>
</dbReference>
<gene>
    <name evidence="1" type="ORF">B296_00057221</name>
</gene>
<proteinExistence type="predicted"/>
<name>A0A426XIU8_ENSVE</name>
<dbReference type="AlphaFoldDB" id="A0A426XIU8"/>
<comment type="caution">
    <text evidence="1">The sequence shown here is derived from an EMBL/GenBank/DDBJ whole genome shotgun (WGS) entry which is preliminary data.</text>
</comment>